<dbReference type="EMBL" id="CP002446">
    <property type="protein sequence ID" value="ADV28919.1"/>
    <property type="molecule type" value="Genomic_DNA"/>
</dbReference>
<dbReference type="AlphaFoldDB" id="E6WXF0"/>
<gene>
    <name evidence="5" type="ordered locus">Psesu_3096</name>
</gene>
<proteinExistence type="predicted"/>
<dbReference type="Proteomes" id="UP000008632">
    <property type="component" value="Chromosome"/>
</dbReference>
<evidence type="ECO:0000256" key="2">
    <source>
        <dbReference type="ARBA" id="ARBA00023082"/>
    </source>
</evidence>
<evidence type="ECO:0000256" key="1">
    <source>
        <dbReference type="ARBA" id="ARBA00023015"/>
    </source>
</evidence>
<dbReference type="KEGG" id="psu:Psesu_3096"/>
<evidence type="ECO:0000259" key="4">
    <source>
        <dbReference type="Pfam" id="PF07638"/>
    </source>
</evidence>
<keyword evidence="3" id="KW-0804">Transcription</keyword>
<evidence type="ECO:0000256" key="3">
    <source>
        <dbReference type="ARBA" id="ARBA00023163"/>
    </source>
</evidence>
<dbReference type="InterPro" id="IPR011517">
    <property type="entry name" value="RNA_pol_sigma70_ECF-like"/>
</dbReference>
<reference evidence="5 6" key="1">
    <citation type="submission" date="2011-01" db="EMBL/GenBank/DDBJ databases">
        <title>Complete sequence of Pseudoxanthomonas suwonensis 11-1.</title>
        <authorList>
            <consortium name="US DOE Joint Genome Institute"/>
            <person name="Lucas S."/>
            <person name="Copeland A."/>
            <person name="Lapidus A."/>
            <person name="Cheng J.-F."/>
            <person name="Goodwin L."/>
            <person name="Pitluck S."/>
            <person name="Teshima H."/>
            <person name="Detter J.C."/>
            <person name="Han C."/>
            <person name="Tapia R."/>
            <person name="Land M."/>
            <person name="Hauser L."/>
            <person name="Kyrpides N."/>
            <person name="Ivanova N."/>
            <person name="Ovchinnikova G."/>
            <person name="Siebers A.K."/>
            <person name="Allgaier M."/>
            <person name="Thelen M.P."/>
            <person name="Hugenholtz P."/>
            <person name="Gladden J."/>
            <person name="Woyke T."/>
        </authorList>
    </citation>
    <scope>NUCLEOTIDE SEQUENCE [LARGE SCALE GENOMIC DNA]</scope>
    <source>
        <strain evidence="6">11-1</strain>
    </source>
</reference>
<dbReference type="GO" id="GO:0016987">
    <property type="term" value="F:sigma factor activity"/>
    <property type="evidence" value="ECO:0007669"/>
    <property type="project" value="UniProtKB-KW"/>
</dbReference>
<dbReference type="RefSeq" id="WP_013536744.1">
    <property type="nucleotide sequence ID" value="NC_014924.1"/>
</dbReference>
<feature type="domain" description="RNA polymerase sigma-70 ECF-like HTH" evidence="4">
    <location>
        <begin position="6"/>
        <end position="181"/>
    </location>
</feature>
<dbReference type="InterPro" id="IPR036388">
    <property type="entry name" value="WH-like_DNA-bd_sf"/>
</dbReference>
<dbReference type="eggNOG" id="COG1595">
    <property type="taxonomic scope" value="Bacteria"/>
</dbReference>
<dbReference type="InterPro" id="IPR013324">
    <property type="entry name" value="RNA_pol_sigma_r3/r4-like"/>
</dbReference>
<evidence type="ECO:0000313" key="5">
    <source>
        <dbReference type="EMBL" id="ADV28919.1"/>
    </source>
</evidence>
<accession>E6WXF0</accession>
<dbReference type="Pfam" id="PF07638">
    <property type="entry name" value="Sigma70_ECF"/>
    <property type="match status" value="1"/>
</dbReference>
<sequence length="185" mass="20551">MEQECEITRLLERARDGDSRQLTAVFEALYPELHRIAVARVGGGDRTVTPTVLVNELYLRLASGGLPELADRRHFFVAAAQAMRWILVDHARRAHAGKRGGGLAAVTLEEDLAGGIGDADTRILALHEGLEALEQIDPQRRQVVELRYFVGLGFAEIAGLLGCSERTAKREWERARAFLHSMLLR</sequence>
<dbReference type="SUPFAM" id="SSF88659">
    <property type="entry name" value="Sigma3 and sigma4 domains of RNA polymerase sigma factors"/>
    <property type="match status" value="1"/>
</dbReference>
<dbReference type="OrthoDB" id="128473at2"/>
<dbReference type="NCBIfam" id="TIGR02999">
    <property type="entry name" value="Sig-70_X6"/>
    <property type="match status" value="1"/>
</dbReference>
<dbReference type="InterPro" id="IPR053812">
    <property type="entry name" value="HTH_Sigma70_ECF-like"/>
</dbReference>
<dbReference type="PANTHER" id="PTHR43133:SF39">
    <property type="entry name" value="SIMILAR TO RNA POLYMERASE SIGMA-E FACTOR"/>
    <property type="match status" value="1"/>
</dbReference>
<dbReference type="STRING" id="743721.Psesu_3096"/>
<dbReference type="PANTHER" id="PTHR43133">
    <property type="entry name" value="RNA POLYMERASE ECF-TYPE SIGMA FACTO"/>
    <property type="match status" value="1"/>
</dbReference>
<dbReference type="Gene3D" id="1.10.10.10">
    <property type="entry name" value="Winged helix-like DNA-binding domain superfamily/Winged helix DNA-binding domain"/>
    <property type="match status" value="1"/>
</dbReference>
<keyword evidence="6" id="KW-1185">Reference proteome</keyword>
<organism evidence="5 6">
    <name type="scientific">Pseudoxanthomonas suwonensis (strain 11-1)</name>
    <dbReference type="NCBI Taxonomy" id="743721"/>
    <lineage>
        <taxon>Bacteria</taxon>
        <taxon>Pseudomonadati</taxon>
        <taxon>Pseudomonadota</taxon>
        <taxon>Gammaproteobacteria</taxon>
        <taxon>Lysobacterales</taxon>
        <taxon>Lysobacteraceae</taxon>
        <taxon>Pseudoxanthomonas</taxon>
    </lineage>
</organism>
<name>E6WXF0_PSEUU</name>
<protein>
    <submittedName>
        <fullName evidence="5">RNA polymerase sigma factor</fullName>
    </submittedName>
</protein>
<keyword evidence="1" id="KW-0805">Transcription regulation</keyword>
<evidence type="ECO:0000313" key="6">
    <source>
        <dbReference type="Proteomes" id="UP000008632"/>
    </source>
</evidence>
<keyword evidence="2" id="KW-0731">Sigma factor</keyword>
<dbReference type="HOGENOM" id="CLU_102127_0_0_6"/>
<dbReference type="InterPro" id="IPR039425">
    <property type="entry name" value="RNA_pol_sigma-70-like"/>
</dbReference>